<feature type="region of interest" description="Disordered" evidence="1">
    <location>
        <begin position="71"/>
        <end position="98"/>
    </location>
</feature>
<dbReference type="VEuPathDB" id="VectorBase:AMEC006870"/>
<keyword evidence="3" id="KW-1185">Reference proteome</keyword>
<name>A0A182TR71_9DIPT</name>
<proteinExistence type="predicted"/>
<organism evidence="2 3">
    <name type="scientific">Anopheles melas</name>
    <dbReference type="NCBI Taxonomy" id="34690"/>
    <lineage>
        <taxon>Eukaryota</taxon>
        <taxon>Metazoa</taxon>
        <taxon>Ecdysozoa</taxon>
        <taxon>Arthropoda</taxon>
        <taxon>Hexapoda</taxon>
        <taxon>Insecta</taxon>
        <taxon>Pterygota</taxon>
        <taxon>Neoptera</taxon>
        <taxon>Endopterygota</taxon>
        <taxon>Diptera</taxon>
        <taxon>Nematocera</taxon>
        <taxon>Culicoidea</taxon>
        <taxon>Culicidae</taxon>
        <taxon>Anophelinae</taxon>
        <taxon>Anopheles</taxon>
    </lineage>
</organism>
<reference evidence="3" key="1">
    <citation type="submission" date="2014-01" db="EMBL/GenBank/DDBJ databases">
        <title>The Genome Sequence of Anopheles melas CM1001059_A (V2).</title>
        <authorList>
            <consortium name="The Broad Institute Genomics Platform"/>
            <person name="Neafsey D.E."/>
            <person name="Besansky N."/>
            <person name="Howell P."/>
            <person name="Walton C."/>
            <person name="Young S.K."/>
            <person name="Zeng Q."/>
            <person name="Gargeya S."/>
            <person name="Fitzgerald M."/>
            <person name="Haas B."/>
            <person name="Abouelleil A."/>
            <person name="Allen A.W."/>
            <person name="Alvarado L."/>
            <person name="Arachchi H.M."/>
            <person name="Berlin A.M."/>
            <person name="Chapman S.B."/>
            <person name="Gainer-Dewar J."/>
            <person name="Goldberg J."/>
            <person name="Griggs A."/>
            <person name="Gujja S."/>
            <person name="Hansen M."/>
            <person name="Howarth C."/>
            <person name="Imamovic A."/>
            <person name="Ireland A."/>
            <person name="Larimer J."/>
            <person name="McCowan C."/>
            <person name="Murphy C."/>
            <person name="Pearson M."/>
            <person name="Poon T.W."/>
            <person name="Priest M."/>
            <person name="Roberts A."/>
            <person name="Saif S."/>
            <person name="Shea T."/>
            <person name="Sisk P."/>
            <person name="Sykes S."/>
            <person name="Wortman J."/>
            <person name="Nusbaum C."/>
            <person name="Birren B."/>
        </authorList>
    </citation>
    <scope>NUCLEOTIDE SEQUENCE [LARGE SCALE GENOMIC DNA]</scope>
    <source>
        <strain evidence="3">CM1001059</strain>
    </source>
</reference>
<feature type="region of interest" description="Disordered" evidence="1">
    <location>
        <begin position="118"/>
        <end position="165"/>
    </location>
</feature>
<evidence type="ECO:0000313" key="2">
    <source>
        <dbReference type="EnsemblMetazoa" id="AMEC006870-PA"/>
    </source>
</evidence>
<dbReference type="STRING" id="34690.A0A182TR71"/>
<feature type="compositionally biased region" description="Basic residues" evidence="1">
    <location>
        <begin position="75"/>
        <end position="89"/>
    </location>
</feature>
<feature type="compositionally biased region" description="Gly residues" evidence="1">
    <location>
        <begin position="147"/>
        <end position="156"/>
    </location>
</feature>
<protein>
    <submittedName>
        <fullName evidence="2">Uncharacterized protein</fullName>
    </submittedName>
</protein>
<dbReference type="Proteomes" id="UP000075902">
    <property type="component" value="Unassembled WGS sequence"/>
</dbReference>
<reference evidence="2" key="2">
    <citation type="submission" date="2020-05" db="UniProtKB">
        <authorList>
            <consortium name="EnsemblMetazoa"/>
        </authorList>
    </citation>
    <scope>IDENTIFICATION</scope>
    <source>
        <strain evidence="2">CM1001059</strain>
    </source>
</reference>
<evidence type="ECO:0000256" key="1">
    <source>
        <dbReference type="SAM" id="MobiDB-lite"/>
    </source>
</evidence>
<dbReference type="AlphaFoldDB" id="A0A182TR71"/>
<accession>A0A182TR71</accession>
<sequence>MKSASPDHCQVRFSLKRSIWTGTHSDGYVNDCYNPRPISWGAPPTLVKSTHYDNEALLTACSQKLAAWKDEKRSMKEKHHKSLLKHHSHVLGAHKDKENRSVRVKITVGSEQYTAAAAAAAAAIGTPGGKHKLPGDKKAPDQTPDGGPAGGGGGGTSISRVKRKT</sequence>
<evidence type="ECO:0000313" key="3">
    <source>
        <dbReference type="Proteomes" id="UP000075902"/>
    </source>
</evidence>
<dbReference type="EnsemblMetazoa" id="AMEC006870-RA">
    <property type="protein sequence ID" value="AMEC006870-PA"/>
    <property type="gene ID" value="AMEC006870"/>
</dbReference>